<comment type="caution">
    <text evidence="1">The sequence shown here is derived from an EMBL/GenBank/DDBJ whole genome shotgun (WGS) entry which is preliminary data.</text>
</comment>
<name>A0ABY0FN57_9PLEO</name>
<protein>
    <submittedName>
        <fullName evidence="1">Uncharacterized protein</fullName>
    </submittedName>
</protein>
<organism evidence="1 2">
    <name type="scientific">Alternaria tenuissima</name>
    <dbReference type="NCBI Taxonomy" id="119927"/>
    <lineage>
        <taxon>Eukaryota</taxon>
        <taxon>Fungi</taxon>
        <taxon>Dikarya</taxon>
        <taxon>Ascomycota</taxon>
        <taxon>Pezizomycotina</taxon>
        <taxon>Dothideomycetes</taxon>
        <taxon>Pleosporomycetidae</taxon>
        <taxon>Pleosporales</taxon>
        <taxon>Pleosporineae</taxon>
        <taxon>Pleosporaceae</taxon>
        <taxon>Alternaria</taxon>
        <taxon>Alternaria sect. Alternaria</taxon>
        <taxon>Alternaria alternata complex</taxon>
    </lineage>
</organism>
<dbReference type="EMBL" id="PDXF01000533">
    <property type="protein sequence ID" value="RYN73073.1"/>
    <property type="molecule type" value="Genomic_DNA"/>
</dbReference>
<sequence length="362" mass="41660">RYELVLARFFKNPGTFRTIQGRCNALVTGPAIRRLLVGHDTSDTHGLTLVVQKGHKGDLEDFLHSEDYQLEGGCQDQDVHTYGCHNKPIVTLVCWDAPPIHYILSFTFSPDMNFVTVSKIYSLWIEPIRYKEAYVFHSLTVETTISPSTEEQLRHEGFKIMYQNISRDKMAKLTKLRHVCDEQTLIVPLPAIKGLDTTVLDDVLEISSFQFRAGHLEHGGLIQRPLYVVRHPDLDHRYVVVEYFLARNKDLCGVFKAIMSVLRGSYVEKYKALPVEQRPSDWRAILVELECEAHSWMKFMDDRLYEALSQLQAEDTNVQRASTKREKKDNWLIEQLRQVGKKYTGHEPEDTPSAGIFGLSFS</sequence>
<gene>
    <name evidence="1" type="ORF">AA0119_g13625</name>
</gene>
<dbReference type="Proteomes" id="UP000293195">
    <property type="component" value="Unassembled WGS sequence"/>
</dbReference>
<feature type="non-terminal residue" evidence="1">
    <location>
        <position position="1"/>
    </location>
</feature>
<reference evidence="2" key="1">
    <citation type="journal article" date="2019" name="bioRxiv">
        <title>Genomics, evolutionary history and diagnostics of the Alternaria alternata species group including apple and Asian pear pathotypes.</title>
        <authorList>
            <person name="Armitage A.D."/>
            <person name="Cockerton H.M."/>
            <person name="Sreenivasaprasad S."/>
            <person name="Woodhall J.W."/>
            <person name="Lane C.R."/>
            <person name="Harrison R.J."/>
            <person name="Clarkson J.P."/>
        </authorList>
    </citation>
    <scope>NUCLEOTIDE SEQUENCE [LARGE SCALE GENOMIC DNA]</scope>
    <source>
        <strain evidence="2">FERA 635</strain>
    </source>
</reference>
<evidence type="ECO:0000313" key="2">
    <source>
        <dbReference type="Proteomes" id="UP000293195"/>
    </source>
</evidence>
<evidence type="ECO:0000313" key="1">
    <source>
        <dbReference type="EMBL" id="RYN73073.1"/>
    </source>
</evidence>
<accession>A0ABY0FN57</accession>
<proteinExistence type="predicted"/>
<keyword evidence="2" id="KW-1185">Reference proteome</keyword>